<evidence type="ECO:0000313" key="4">
    <source>
        <dbReference type="Proteomes" id="UP001604277"/>
    </source>
</evidence>
<accession>A0ABD1RPM3</accession>
<dbReference type="AlphaFoldDB" id="A0ABD1RPM3"/>
<evidence type="ECO:0000313" key="3">
    <source>
        <dbReference type="EMBL" id="KAL2489024.1"/>
    </source>
</evidence>
<dbReference type="EMBL" id="JBFOLJ010000012">
    <property type="protein sequence ID" value="KAL2489024.1"/>
    <property type="molecule type" value="Genomic_DNA"/>
</dbReference>
<gene>
    <name evidence="3" type="ORF">Fot_42316</name>
</gene>
<evidence type="ECO:0000256" key="2">
    <source>
        <dbReference type="SAM" id="Phobius"/>
    </source>
</evidence>
<feature type="transmembrane region" description="Helical" evidence="2">
    <location>
        <begin position="31"/>
        <end position="49"/>
    </location>
</feature>
<keyword evidence="2" id="KW-0812">Transmembrane</keyword>
<organism evidence="3 4">
    <name type="scientific">Forsythia ovata</name>
    <dbReference type="NCBI Taxonomy" id="205694"/>
    <lineage>
        <taxon>Eukaryota</taxon>
        <taxon>Viridiplantae</taxon>
        <taxon>Streptophyta</taxon>
        <taxon>Embryophyta</taxon>
        <taxon>Tracheophyta</taxon>
        <taxon>Spermatophyta</taxon>
        <taxon>Magnoliopsida</taxon>
        <taxon>eudicotyledons</taxon>
        <taxon>Gunneridae</taxon>
        <taxon>Pentapetalae</taxon>
        <taxon>asterids</taxon>
        <taxon>lamiids</taxon>
        <taxon>Lamiales</taxon>
        <taxon>Oleaceae</taxon>
        <taxon>Forsythieae</taxon>
        <taxon>Forsythia</taxon>
    </lineage>
</organism>
<sequence>MECCNLLSSWLASKDRESHNKSSPIEHGSSLFFALTYVFSMAIPFLLTWESFFGREEKVHNKTGWSQAEDRGGGEATTDIETPRKTLASAGGVVGPNYLQ</sequence>
<keyword evidence="2" id="KW-1133">Transmembrane helix</keyword>
<reference evidence="4" key="1">
    <citation type="submission" date="2024-07" db="EMBL/GenBank/DDBJ databases">
        <title>Two chromosome-level genome assemblies of Korean endemic species Abeliophyllum distichum and Forsythia ovata (Oleaceae).</title>
        <authorList>
            <person name="Jang H."/>
        </authorList>
    </citation>
    <scope>NUCLEOTIDE SEQUENCE [LARGE SCALE GENOMIC DNA]</scope>
</reference>
<name>A0ABD1RPM3_9LAMI</name>
<keyword evidence="4" id="KW-1185">Reference proteome</keyword>
<feature type="region of interest" description="Disordered" evidence="1">
    <location>
        <begin position="61"/>
        <end position="100"/>
    </location>
</feature>
<protein>
    <submittedName>
        <fullName evidence="3">Uncharacterized protein</fullName>
    </submittedName>
</protein>
<keyword evidence="2" id="KW-0472">Membrane</keyword>
<evidence type="ECO:0000256" key="1">
    <source>
        <dbReference type="SAM" id="MobiDB-lite"/>
    </source>
</evidence>
<proteinExistence type="predicted"/>
<dbReference type="Proteomes" id="UP001604277">
    <property type="component" value="Unassembled WGS sequence"/>
</dbReference>
<comment type="caution">
    <text evidence="3">The sequence shown here is derived from an EMBL/GenBank/DDBJ whole genome shotgun (WGS) entry which is preliminary data.</text>
</comment>